<dbReference type="PRINTS" id="PR01121">
    <property type="entry name" value="FMOXYGENASE1"/>
</dbReference>
<evidence type="ECO:0000256" key="8">
    <source>
        <dbReference type="ARBA" id="ARBA00022827"/>
    </source>
</evidence>
<evidence type="ECO:0000313" key="24">
    <source>
        <dbReference type="RefSeq" id="XP_054836304.1"/>
    </source>
</evidence>
<evidence type="ECO:0000256" key="4">
    <source>
        <dbReference type="ARBA" id="ARBA00009183"/>
    </source>
</evidence>
<dbReference type="SUPFAM" id="SSF51905">
    <property type="entry name" value="FAD/NAD(P)-binding domain"/>
    <property type="match status" value="3"/>
</dbReference>
<dbReference type="Pfam" id="PF00743">
    <property type="entry name" value="FMO-like"/>
    <property type="match status" value="1"/>
</dbReference>
<feature type="transmembrane region" description="Helical" evidence="22">
    <location>
        <begin position="511"/>
        <end position="531"/>
    </location>
</feature>
<evidence type="ECO:0000256" key="10">
    <source>
        <dbReference type="ARBA" id="ARBA00022989"/>
    </source>
</evidence>
<dbReference type="InterPro" id="IPR002253">
    <property type="entry name" value="Flavin_mOase_1"/>
</dbReference>
<evidence type="ECO:0000256" key="18">
    <source>
        <dbReference type="ARBA" id="ARBA00048088"/>
    </source>
</evidence>
<dbReference type="RefSeq" id="XP_054836304.1">
    <property type="nucleotide sequence ID" value="XM_054980329.1"/>
</dbReference>
<organism evidence="23 24">
    <name type="scientific">Eublepharis macularius</name>
    <name type="common">Leopard gecko</name>
    <name type="synonym">Cyrtodactylus macularius</name>
    <dbReference type="NCBI Taxonomy" id="481883"/>
    <lineage>
        <taxon>Eukaryota</taxon>
        <taxon>Metazoa</taxon>
        <taxon>Chordata</taxon>
        <taxon>Craniata</taxon>
        <taxon>Vertebrata</taxon>
        <taxon>Euteleostomi</taxon>
        <taxon>Lepidosauria</taxon>
        <taxon>Squamata</taxon>
        <taxon>Bifurcata</taxon>
        <taxon>Gekkota</taxon>
        <taxon>Eublepharidae</taxon>
        <taxon>Eublepharinae</taxon>
        <taxon>Eublepharis</taxon>
    </lineage>
</organism>
<keyword evidence="10 22" id="KW-1133">Transmembrane helix</keyword>
<dbReference type="GO" id="GO:0034899">
    <property type="term" value="F:trimethylamine monooxygenase activity"/>
    <property type="evidence" value="ECO:0007669"/>
    <property type="project" value="UniProtKB-EC"/>
</dbReference>
<dbReference type="AlphaFoldDB" id="A0AA97JFX5"/>
<comment type="function">
    <text evidence="15">Broad spectrum monooxygenase that catalyzes the oxygenation of a wide variety of nitrogen- and sulfur-containing compounds including xenobiotics. Catalyzes the S-oxygenation of hypotaurine to produce taurine, an organic osmolyte involved in cell volume regulation as well as a variety of cytoprotective and developmental processes. In vitro, catalyzes the N-oxygenation of trimethylamine (TMA) to produce trimethylamine N-oxide (TMAO) and could therefore participate to the detoxification of this compound that is generated by the action of gut microbiota from dietary precursors such as choline, choline containing compounds, betaine or L-carnitine.</text>
</comment>
<evidence type="ECO:0000256" key="6">
    <source>
        <dbReference type="ARBA" id="ARBA00022692"/>
    </source>
</evidence>
<dbReference type="InterPro" id="IPR050346">
    <property type="entry name" value="FMO-like"/>
</dbReference>
<evidence type="ECO:0000256" key="5">
    <source>
        <dbReference type="ARBA" id="ARBA00022630"/>
    </source>
</evidence>
<evidence type="ECO:0000256" key="1">
    <source>
        <dbReference type="ARBA" id="ARBA00001974"/>
    </source>
</evidence>
<dbReference type="FunFam" id="3.50.50.60:FF:000159">
    <property type="entry name" value="Dimethylaniline monooxygenase [N-oxide-forming]"/>
    <property type="match status" value="1"/>
</dbReference>
<keyword evidence="8 20" id="KW-0274">FAD</keyword>
<keyword evidence="23" id="KW-1185">Reference proteome</keyword>
<dbReference type="GO" id="GO:0004499">
    <property type="term" value="F:N,N-dimethylaniline monooxygenase activity"/>
    <property type="evidence" value="ECO:0007669"/>
    <property type="project" value="UniProtKB-UniRule"/>
</dbReference>
<evidence type="ECO:0000256" key="3">
    <source>
        <dbReference type="ARBA" id="ARBA00005465"/>
    </source>
</evidence>
<dbReference type="KEGG" id="emc:129330294"/>
<keyword evidence="5 20" id="KW-0285">Flavoprotein</keyword>
<dbReference type="PANTHER" id="PTHR23023">
    <property type="entry name" value="DIMETHYLANILINE MONOOXYGENASE"/>
    <property type="match status" value="1"/>
</dbReference>
<evidence type="ECO:0000256" key="11">
    <source>
        <dbReference type="ARBA" id="ARBA00023002"/>
    </source>
</evidence>
<dbReference type="PIRSF" id="PIRSF000332">
    <property type="entry name" value="FMO"/>
    <property type="match status" value="1"/>
</dbReference>
<dbReference type="GO" id="GO:0050661">
    <property type="term" value="F:NADP binding"/>
    <property type="evidence" value="ECO:0007669"/>
    <property type="project" value="InterPro"/>
</dbReference>
<keyword evidence="7 20" id="KW-0256">Endoplasmic reticulum</keyword>
<keyword evidence="12 20" id="KW-0503">Monooxygenase</keyword>
<evidence type="ECO:0000256" key="13">
    <source>
        <dbReference type="ARBA" id="ARBA00023136"/>
    </source>
</evidence>
<comment type="subcellular location">
    <subcellularLocation>
        <location evidence="2">Endoplasmic reticulum membrane</location>
        <topology evidence="2">Single-pass membrane protein</topology>
    </subcellularLocation>
</comment>
<evidence type="ECO:0000256" key="14">
    <source>
        <dbReference type="ARBA" id="ARBA00023180"/>
    </source>
</evidence>
<dbReference type="GeneID" id="129330294"/>
<dbReference type="PRINTS" id="PR00370">
    <property type="entry name" value="FMOXYGENASE"/>
</dbReference>
<comment type="catalytic activity">
    <reaction evidence="17">
        <text>hypotaurine + NADPH + O2 + H(+) = taurine + NADP(+) + H2O</text>
        <dbReference type="Rhea" id="RHEA:69819"/>
        <dbReference type="ChEBI" id="CHEBI:15377"/>
        <dbReference type="ChEBI" id="CHEBI:15378"/>
        <dbReference type="ChEBI" id="CHEBI:15379"/>
        <dbReference type="ChEBI" id="CHEBI:57783"/>
        <dbReference type="ChEBI" id="CHEBI:57853"/>
        <dbReference type="ChEBI" id="CHEBI:58349"/>
        <dbReference type="ChEBI" id="CHEBI:507393"/>
        <dbReference type="EC" id="1.14.13.8"/>
    </reaction>
    <physiologicalReaction direction="left-to-right" evidence="17">
        <dbReference type="Rhea" id="RHEA:69820"/>
    </physiologicalReaction>
</comment>
<dbReference type="Gene3D" id="3.50.50.60">
    <property type="entry name" value="FAD/NAD(P)-binding domain"/>
    <property type="match status" value="1"/>
</dbReference>
<dbReference type="InterPro" id="IPR036188">
    <property type="entry name" value="FAD/NAD-bd_sf"/>
</dbReference>
<name>A0AA97JFX5_EUBMA</name>
<comment type="catalytic activity">
    <reaction evidence="18">
        <text>trimethylamine + NADPH + O2 = trimethylamine N-oxide + NADP(+) + H2O</text>
        <dbReference type="Rhea" id="RHEA:31979"/>
        <dbReference type="ChEBI" id="CHEBI:15377"/>
        <dbReference type="ChEBI" id="CHEBI:15379"/>
        <dbReference type="ChEBI" id="CHEBI:15724"/>
        <dbReference type="ChEBI" id="CHEBI:57783"/>
        <dbReference type="ChEBI" id="CHEBI:58349"/>
        <dbReference type="ChEBI" id="CHEBI:58389"/>
        <dbReference type="EC" id="1.14.13.148"/>
    </reaction>
    <physiologicalReaction direction="left-to-right" evidence="18">
        <dbReference type="Rhea" id="RHEA:31980"/>
    </physiologicalReaction>
</comment>
<evidence type="ECO:0000256" key="20">
    <source>
        <dbReference type="PIRNR" id="PIRNR000332"/>
    </source>
</evidence>
<comment type="similarity">
    <text evidence="4 20 21">Belongs to the FMO family.</text>
</comment>
<evidence type="ECO:0000256" key="9">
    <source>
        <dbReference type="ARBA" id="ARBA00022857"/>
    </source>
</evidence>
<keyword evidence="14" id="KW-0325">Glycoprotein</keyword>
<dbReference type="EC" id="1.-.-.-" evidence="21"/>
<comment type="catalytic activity">
    <reaction evidence="16">
        <text>hypotaurine + NADH + O2 + H(+) = taurine + NAD(+) + H2O</text>
        <dbReference type="Rhea" id="RHEA:74111"/>
        <dbReference type="ChEBI" id="CHEBI:15377"/>
        <dbReference type="ChEBI" id="CHEBI:15378"/>
        <dbReference type="ChEBI" id="CHEBI:15379"/>
        <dbReference type="ChEBI" id="CHEBI:57540"/>
        <dbReference type="ChEBI" id="CHEBI:57853"/>
        <dbReference type="ChEBI" id="CHEBI:57945"/>
        <dbReference type="ChEBI" id="CHEBI:507393"/>
        <dbReference type="EC" id="1.14.13.8"/>
    </reaction>
    <physiologicalReaction direction="left-to-right" evidence="16">
        <dbReference type="Rhea" id="RHEA:74112"/>
    </physiologicalReaction>
</comment>
<evidence type="ECO:0000256" key="17">
    <source>
        <dbReference type="ARBA" id="ARBA00048041"/>
    </source>
</evidence>
<keyword evidence="13 20" id="KW-0472">Membrane</keyword>
<reference evidence="24" key="1">
    <citation type="submission" date="2025-08" db="UniProtKB">
        <authorList>
            <consortium name="RefSeq"/>
        </authorList>
    </citation>
    <scope>IDENTIFICATION</scope>
    <source>
        <tissue evidence="24">Blood</tissue>
    </source>
</reference>
<gene>
    <name evidence="24" type="primary">LOC129330294</name>
</gene>
<keyword evidence="11 20" id="KW-0560">Oxidoreductase</keyword>
<dbReference type="Proteomes" id="UP001190640">
    <property type="component" value="Chromosome 5"/>
</dbReference>
<evidence type="ECO:0000256" key="7">
    <source>
        <dbReference type="ARBA" id="ARBA00022824"/>
    </source>
</evidence>
<dbReference type="GO" id="GO:0005789">
    <property type="term" value="C:endoplasmic reticulum membrane"/>
    <property type="evidence" value="ECO:0007669"/>
    <property type="project" value="UniProtKB-SubCell"/>
</dbReference>
<dbReference type="InterPro" id="IPR020946">
    <property type="entry name" value="Flavin_mOase-like"/>
</dbReference>
<evidence type="ECO:0000313" key="23">
    <source>
        <dbReference type="Proteomes" id="UP001190640"/>
    </source>
</evidence>
<comment type="cofactor">
    <cofactor evidence="1 20 21">
        <name>FAD</name>
        <dbReference type="ChEBI" id="CHEBI:57692"/>
    </cofactor>
</comment>
<keyword evidence="6 22" id="KW-0812">Transmembrane</keyword>
<evidence type="ECO:0000256" key="16">
    <source>
        <dbReference type="ARBA" id="ARBA00047338"/>
    </source>
</evidence>
<dbReference type="InterPro" id="IPR000960">
    <property type="entry name" value="Flavin_mOase"/>
</dbReference>
<evidence type="ECO:0000256" key="2">
    <source>
        <dbReference type="ARBA" id="ARBA00004389"/>
    </source>
</evidence>
<evidence type="ECO:0000256" key="19">
    <source>
        <dbReference type="ARBA" id="ARBA00049443"/>
    </source>
</evidence>
<accession>A0AA97JFX5</accession>
<comment type="catalytic activity">
    <reaction evidence="19">
        <text>N,N-dimethylaniline + NADPH + O2 + H(+) = N,N-dimethylaniline N-oxide + NADP(+) + H2O</text>
        <dbReference type="Rhea" id="RHEA:24468"/>
        <dbReference type="ChEBI" id="CHEBI:15377"/>
        <dbReference type="ChEBI" id="CHEBI:15378"/>
        <dbReference type="ChEBI" id="CHEBI:15379"/>
        <dbReference type="ChEBI" id="CHEBI:16269"/>
        <dbReference type="ChEBI" id="CHEBI:17735"/>
        <dbReference type="ChEBI" id="CHEBI:57783"/>
        <dbReference type="ChEBI" id="CHEBI:58349"/>
        <dbReference type="EC" id="1.14.13.8"/>
    </reaction>
    <physiologicalReaction direction="left-to-right" evidence="19">
        <dbReference type="Rhea" id="RHEA:24469"/>
    </physiologicalReaction>
</comment>
<evidence type="ECO:0000256" key="21">
    <source>
        <dbReference type="RuleBase" id="RU361177"/>
    </source>
</evidence>
<comment type="similarity">
    <text evidence="3">Belongs to the flavin monoamine oxidase family. FIG1 subfamily.</text>
</comment>
<protein>
    <recommendedName>
        <fullName evidence="21">Flavin-containing monooxygenase</fullName>
        <ecNumber evidence="21">1.-.-.-</ecNumber>
    </recommendedName>
</protein>
<proteinExistence type="inferred from homology"/>
<keyword evidence="9 20" id="KW-0521">NADP</keyword>
<evidence type="ECO:0000256" key="15">
    <source>
        <dbReference type="ARBA" id="ARBA00045957"/>
    </source>
</evidence>
<evidence type="ECO:0000256" key="22">
    <source>
        <dbReference type="SAM" id="Phobius"/>
    </source>
</evidence>
<evidence type="ECO:0000256" key="12">
    <source>
        <dbReference type="ARBA" id="ARBA00023033"/>
    </source>
</evidence>
<sequence length="534" mass="60563">MAKRVAIVGAGVSGLASIKCCLEEGLEPTCFERTSDIGGVWRYTEYVEEGRASTYKSMISNTCKEMSAFTDFPFPEDFPVFLPHAKFLEYLHLYTKHFNLWKYIQFQTTVISIKKLPDFSTSGQWDVITETNGKQNSDVFDAVMVCIGFVTEPLLPLKSYPGIDKFNGEYFHSRDYKTPDVFAGKKVLVVGMGNSGVEIAVEATRTAKKVMISSNKGARVMSRMFDNGYPWEMAFLTRFLYLVRNFLPAHVTGWVIIPRVNQWFNHANYGVVQKDRSVMRDIVLNEEFPGYIASGKVSIRPGVKEFKENSVVFKGSQEAEEVDVVVFATGYKASFPFIDESIIKVENKHASLYKYIFPPQLEKPTLAVIGVLRPFGPVMPLVETQARWVTRIFNGLCKLPPVNTMLEEVHEKKINKSNWFGFNFDEVQKIDWLFYMDQLASLIGIKPSVPALLLSDPKLAIKIFFGPCSPYQYRLVGPGKWDGARNAIMSQWEWTLKPMRTQAVEDQSSSFGYLLKALSLFAVFVGILYGFSLF</sequence>
<dbReference type="GO" id="GO:0050660">
    <property type="term" value="F:flavin adenine dinucleotide binding"/>
    <property type="evidence" value="ECO:0007669"/>
    <property type="project" value="InterPro"/>
</dbReference>